<dbReference type="EMBL" id="ML996188">
    <property type="protein sequence ID" value="KAF2731849.1"/>
    <property type="molecule type" value="Genomic_DNA"/>
</dbReference>
<reference evidence="2" key="1">
    <citation type="journal article" date="2020" name="Stud. Mycol.">
        <title>101 Dothideomycetes genomes: a test case for predicting lifestyles and emergence of pathogens.</title>
        <authorList>
            <person name="Haridas S."/>
            <person name="Albert R."/>
            <person name="Binder M."/>
            <person name="Bloem J."/>
            <person name="Labutti K."/>
            <person name="Salamov A."/>
            <person name="Andreopoulos B."/>
            <person name="Baker S."/>
            <person name="Barry K."/>
            <person name="Bills G."/>
            <person name="Bluhm B."/>
            <person name="Cannon C."/>
            <person name="Castanera R."/>
            <person name="Culley D."/>
            <person name="Daum C."/>
            <person name="Ezra D."/>
            <person name="Gonzalez J."/>
            <person name="Henrissat B."/>
            <person name="Kuo A."/>
            <person name="Liang C."/>
            <person name="Lipzen A."/>
            <person name="Lutzoni F."/>
            <person name="Magnuson J."/>
            <person name="Mondo S."/>
            <person name="Nolan M."/>
            <person name="Ohm R."/>
            <person name="Pangilinan J."/>
            <person name="Park H.-J."/>
            <person name="Ramirez L."/>
            <person name="Alfaro M."/>
            <person name="Sun H."/>
            <person name="Tritt A."/>
            <person name="Yoshinaga Y."/>
            <person name="Zwiers L.-H."/>
            <person name="Turgeon B."/>
            <person name="Goodwin S."/>
            <person name="Spatafora J."/>
            <person name="Crous P."/>
            <person name="Grigoriev I."/>
        </authorList>
    </citation>
    <scope>NUCLEOTIDE SEQUENCE</scope>
    <source>
        <strain evidence="2">CBS 125425</strain>
    </source>
</reference>
<feature type="compositionally biased region" description="Acidic residues" evidence="1">
    <location>
        <begin position="173"/>
        <end position="188"/>
    </location>
</feature>
<feature type="compositionally biased region" description="Polar residues" evidence="1">
    <location>
        <begin position="1"/>
        <end position="14"/>
    </location>
</feature>
<evidence type="ECO:0000256" key="1">
    <source>
        <dbReference type="SAM" id="MobiDB-lite"/>
    </source>
</evidence>
<sequence length="630" mass="72092">MATQPTQDPQNALKPSSPLESAPRGVKKQYHAQILFQPKELTLYVRWQTEQIWLPSWRIRSLPTAYEYKAYQEWRTEQHSKYLRSMLSQSQTLGVTNHDLGIGQEGESDEDTWELKAKRSALGIELAGCGHGLHAAHPEVFKRAVLAEIEMVDAELLDHVPASELLRASPPSAEDEGDEEEVEEGDEEIDEYARILYDDSDSSEEERILPISEEVPYCPVCTIRAHLRLDKTLHEQFLELGGPWSKRNDWIYCDARKAIHRVRAELMNARDETEDMAEVERKYETEHPDYDAQVVRSHSAQRAWEIFCTEHESMRQASQTSITTFAEDVLRAAVPIPTRSSPITPRRTSLQPDQVSPPSLTPTHRTPSLKLTPQRLITPLKKLTQSKHVDWSPDTPEDTAHRPPRTYHRAGPAYDRSGPHACPDEEGWSDTSFQLDYRYAISQSRVLHMFDSAELSARIYVDLNPERTGSAHTERLGCMVNRWLGTMPVGRRVEMLDWLRRGVYVFLVYNDKMERGDEAWHHFLCVNELRDSAVAWYARQIGDLEGEDEGRLSFASGEDGSRSELDEADGDEGEDDEDEDEDVEMEEAFDEEDLSDEEDDELPEDESSESDEDDNEDEGMILVTKTQSEC</sequence>
<gene>
    <name evidence="2" type="ORF">EJ04DRAFT_361782</name>
</gene>
<feature type="compositionally biased region" description="Acidic residues" evidence="1">
    <location>
        <begin position="566"/>
        <end position="619"/>
    </location>
</feature>
<name>A0A9P4UYY0_9PLEO</name>
<evidence type="ECO:0000313" key="2">
    <source>
        <dbReference type="EMBL" id="KAF2731849.1"/>
    </source>
</evidence>
<accession>A0A9P4UYY0</accession>
<feature type="region of interest" description="Disordered" evidence="1">
    <location>
        <begin position="548"/>
        <end position="630"/>
    </location>
</feature>
<evidence type="ECO:0000313" key="3">
    <source>
        <dbReference type="Proteomes" id="UP000799444"/>
    </source>
</evidence>
<feature type="compositionally biased region" description="Polar residues" evidence="1">
    <location>
        <begin position="338"/>
        <end position="371"/>
    </location>
</feature>
<dbReference type="AlphaFoldDB" id="A0A9P4UYY0"/>
<comment type="caution">
    <text evidence="2">The sequence shown here is derived from an EMBL/GenBank/DDBJ whole genome shotgun (WGS) entry which is preliminary data.</text>
</comment>
<dbReference type="OrthoDB" id="3798487at2759"/>
<keyword evidence="3" id="KW-1185">Reference proteome</keyword>
<dbReference type="Proteomes" id="UP000799444">
    <property type="component" value="Unassembled WGS sequence"/>
</dbReference>
<feature type="region of interest" description="Disordered" evidence="1">
    <location>
        <begin position="163"/>
        <end position="188"/>
    </location>
</feature>
<protein>
    <submittedName>
        <fullName evidence="2">Uncharacterized protein</fullName>
    </submittedName>
</protein>
<proteinExistence type="predicted"/>
<feature type="region of interest" description="Disordered" evidence="1">
    <location>
        <begin position="1"/>
        <end position="24"/>
    </location>
</feature>
<organism evidence="2 3">
    <name type="scientific">Polyplosphaeria fusca</name>
    <dbReference type="NCBI Taxonomy" id="682080"/>
    <lineage>
        <taxon>Eukaryota</taxon>
        <taxon>Fungi</taxon>
        <taxon>Dikarya</taxon>
        <taxon>Ascomycota</taxon>
        <taxon>Pezizomycotina</taxon>
        <taxon>Dothideomycetes</taxon>
        <taxon>Pleosporomycetidae</taxon>
        <taxon>Pleosporales</taxon>
        <taxon>Tetraplosphaeriaceae</taxon>
        <taxon>Polyplosphaeria</taxon>
    </lineage>
</organism>
<feature type="region of interest" description="Disordered" evidence="1">
    <location>
        <begin position="338"/>
        <end position="421"/>
    </location>
</feature>